<dbReference type="Gene3D" id="3.90.70.130">
    <property type="match status" value="1"/>
</dbReference>
<evidence type="ECO:0000256" key="14">
    <source>
        <dbReference type="ARBA" id="ARBA00022990"/>
    </source>
</evidence>
<accession>T1JK96</accession>
<evidence type="ECO:0000256" key="9">
    <source>
        <dbReference type="ARBA" id="ARBA00022723"/>
    </source>
</evidence>
<dbReference type="InterPro" id="IPR012462">
    <property type="entry name" value="UFSP1/2_DUB_cat"/>
</dbReference>
<evidence type="ECO:0000256" key="18">
    <source>
        <dbReference type="ARBA" id="ARBA00045669"/>
    </source>
</evidence>
<dbReference type="STRING" id="126957.T1JK96"/>
<evidence type="ECO:0000313" key="20">
    <source>
        <dbReference type="EnsemblMetazoa" id="SMAR014276-PA"/>
    </source>
</evidence>
<sequence length="568" mass="64682">MAEKPPETIHCCEICGQEGLRDEEMRTHMLLIHIEGATSCPFCDLSDISVDEMIVHVNSVHLDYLTPDEEYKPVCTDYKPQITIDGACASPSRYNANYNHNFNANSLLDSPQRSQLSLNLKSWKNPCSASINDGGRQGQRARIQTPTPNDGITTHCPICGHCERSPTKLQEHVNRQHFDLTSPSFPDISPLDGESYFNCPLCMRHFESSPDLELHVNMEHKDILSPAQSAQVSKADCVLAQEIEKKEKDARKLREQREFEMLRAQYGMDNHGNFREQSLTNMQRAVYAGEMSVADYYNRQVELKVAEMNGVDDGHSCSLVPKIRAVSLSSNNITRTWMCTTVDHYGSTYGDKGWGCGYRNIQMLLSSLMHHTGYNEKLFNGKNTMPSISKLQELIEAAWRKGFDPQGCEQLGGKLFNTRKWIGATEVVTFLNSFRVRGQLVDFHRPTTDDGTHPELFHWILEYFQKQDDFKPPIYLQHQGHSRTVVGCEQLKDNSIRLLIFDPSHNKIQMEQFSNTAIASNAMRLIRRPLAAMKARQYQIVAVNGIIETEQEYQQSKLLRSILIPEDC</sequence>
<evidence type="ECO:0000256" key="6">
    <source>
        <dbReference type="ARBA" id="ARBA00012759"/>
    </source>
</evidence>
<dbReference type="PROSITE" id="PS00028">
    <property type="entry name" value="ZINC_FINGER_C2H2_1"/>
    <property type="match status" value="1"/>
</dbReference>
<evidence type="ECO:0000256" key="7">
    <source>
        <dbReference type="ARBA" id="ARBA00021993"/>
    </source>
</evidence>
<dbReference type="SUPFAM" id="SSF54001">
    <property type="entry name" value="Cysteine proteinases"/>
    <property type="match status" value="1"/>
</dbReference>
<dbReference type="Pfam" id="PF07910">
    <property type="entry name" value="Peptidase_C78"/>
    <property type="match status" value="1"/>
</dbReference>
<organism evidence="20 21">
    <name type="scientific">Strigamia maritima</name>
    <name type="common">European centipede</name>
    <name type="synonym">Geophilus maritimus</name>
    <dbReference type="NCBI Taxonomy" id="126957"/>
    <lineage>
        <taxon>Eukaryota</taxon>
        <taxon>Metazoa</taxon>
        <taxon>Ecdysozoa</taxon>
        <taxon>Arthropoda</taxon>
        <taxon>Myriapoda</taxon>
        <taxon>Chilopoda</taxon>
        <taxon>Pleurostigmophora</taxon>
        <taxon>Geophilomorpha</taxon>
        <taxon>Linotaeniidae</taxon>
        <taxon>Strigamia</taxon>
    </lineage>
</organism>
<dbReference type="InterPro" id="IPR038765">
    <property type="entry name" value="Papain-like_cys_pep_sf"/>
</dbReference>
<dbReference type="Gene3D" id="3.30.160.60">
    <property type="entry name" value="Classic Zinc Finger"/>
    <property type="match status" value="1"/>
</dbReference>
<evidence type="ECO:0000256" key="5">
    <source>
        <dbReference type="ARBA" id="ARBA00011274"/>
    </source>
</evidence>
<dbReference type="EC" id="3.4.19.12" evidence="6"/>
<evidence type="ECO:0000259" key="19">
    <source>
        <dbReference type="PROSITE" id="PS00028"/>
    </source>
</evidence>
<proteinExistence type="inferred from homology"/>
<dbReference type="PhylomeDB" id="T1JK96"/>
<keyword evidence="10" id="KW-0677">Repeat</keyword>
<evidence type="ECO:0000256" key="8">
    <source>
        <dbReference type="ARBA" id="ARBA00022490"/>
    </source>
</evidence>
<dbReference type="HOGENOM" id="CLU_017060_0_1_1"/>
<dbReference type="EMBL" id="JH431832">
    <property type="status" value="NOT_ANNOTATED_CDS"/>
    <property type="molecule type" value="Genomic_DNA"/>
</dbReference>
<keyword evidence="15" id="KW-0539">Nucleus</keyword>
<comment type="catalytic activity">
    <reaction evidence="1">
        <text>Thiol-dependent hydrolysis of ester, thioester, amide, peptide and isopeptide bonds formed by the C-terminal Gly of ubiquitin (a 76-residue protein attached to proteins as an intracellular targeting signal).</text>
        <dbReference type="EC" id="3.4.19.12"/>
    </reaction>
</comment>
<dbReference type="OMA" id="HHTGYNE"/>
<evidence type="ECO:0000256" key="10">
    <source>
        <dbReference type="ARBA" id="ARBA00022737"/>
    </source>
</evidence>
<dbReference type="GO" id="GO:0005634">
    <property type="term" value="C:nucleus"/>
    <property type="evidence" value="ECO:0007669"/>
    <property type="project" value="UniProtKB-SubCell"/>
</dbReference>
<evidence type="ECO:0000256" key="3">
    <source>
        <dbReference type="ARBA" id="ARBA00004496"/>
    </source>
</evidence>
<protein>
    <recommendedName>
        <fullName evidence="7">Zinc finger-containing ubiquitin peptidase 1</fullName>
        <ecNumber evidence="6">3.4.19.12</ecNumber>
    </recommendedName>
    <alternativeName>
        <fullName evidence="17">Lys-63-specific deubiquitinase ZUFSP</fullName>
    </alternativeName>
    <alternativeName>
        <fullName evidence="16">Zinc finger with UFM1-specific peptidase domain protein</fullName>
    </alternativeName>
</protein>
<reference evidence="21" key="1">
    <citation type="submission" date="2011-05" db="EMBL/GenBank/DDBJ databases">
        <authorList>
            <person name="Richards S.R."/>
            <person name="Qu J."/>
            <person name="Jiang H."/>
            <person name="Jhangiani S.N."/>
            <person name="Agravi P."/>
            <person name="Goodspeed R."/>
            <person name="Gross S."/>
            <person name="Mandapat C."/>
            <person name="Jackson L."/>
            <person name="Mathew T."/>
            <person name="Pu L."/>
            <person name="Thornton R."/>
            <person name="Saada N."/>
            <person name="Wilczek-Boney K.B."/>
            <person name="Lee S."/>
            <person name="Kovar C."/>
            <person name="Wu Y."/>
            <person name="Scherer S.E."/>
            <person name="Worley K.C."/>
            <person name="Muzny D.M."/>
            <person name="Gibbs R."/>
        </authorList>
    </citation>
    <scope>NUCLEOTIDE SEQUENCE</scope>
    <source>
        <strain evidence="21">Brora</strain>
    </source>
</reference>
<dbReference type="GO" id="GO:0008270">
    <property type="term" value="F:zinc ion binding"/>
    <property type="evidence" value="ECO:0007669"/>
    <property type="project" value="UniProtKB-KW"/>
</dbReference>
<comment type="subcellular location">
    <subcellularLocation>
        <location evidence="3">Cytoplasm</location>
    </subcellularLocation>
    <subcellularLocation>
        <location evidence="2">Nucleus</location>
    </subcellularLocation>
</comment>
<dbReference type="SMART" id="SM00355">
    <property type="entry name" value="ZnF_C2H2"/>
    <property type="match status" value="4"/>
</dbReference>
<evidence type="ECO:0000256" key="17">
    <source>
        <dbReference type="ARBA" id="ARBA00031481"/>
    </source>
</evidence>
<dbReference type="PANTHER" id="PTHR48153:SF4">
    <property type="entry name" value="UBIQUITIN CARBOXYL-TERMINAL HYDROLASE MUG105"/>
    <property type="match status" value="1"/>
</dbReference>
<evidence type="ECO:0000256" key="12">
    <source>
        <dbReference type="ARBA" id="ARBA00022801"/>
    </source>
</evidence>
<dbReference type="FunFam" id="3.90.70.130:FF:000002">
    <property type="entry name" value="Zinc finger containing ubiquitin peptidase 1"/>
    <property type="match status" value="1"/>
</dbReference>
<keyword evidence="21" id="KW-1185">Reference proteome</keyword>
<feature type="domain" description="C2H2-type" evidence="19">
    <location>
        <begin position="199"/>
        <end position="220"/>
    </location>
</feature>
<comment type="subunit">
    <text evidence="5">Interacts with RPA1 and RPA2.</text>
</comment>
<dbReference type="EnsemblMetazoa" id="SMAR014276-RA">
    <property type="protein sequence ID" value="SMAR014276-PA"/>
    <property type="gene ID" value="SMAR014276"/>
</dbReference>
<name>T1JK96_STRMM</name>
<keyword evidence="9" id="KW-0479">Metal-binding</keyword>
<dbReference type="eggNOG" id="KOG4696">
    <property type="taxonomic scope" value="Eukaryota"/>
</dbReference>
<comment type="function">
    <text evidence="18">Deubiquitinase with endodeubiquitinase activity that specifically interacts with and cleaves 'Lys-63'-linked long polyubiquitin chains. Shows only weak activity against 'Lys-11' and 'Lys-48'-linked chains. Plays an important role in genome stability pathways, functioning to prevent spontaneous DNA damage and also promote cellular survival in response to exogenous DNA damage. Modulates the ubiquitination status of replication protein A (RPA) complex proteins in response to replication stress.</text>
</comment>
<dbReference type="AlphaFoldDB" id="T1JK96"/>
<keyword evidence="12" id="KW-0378">Hydrolase</keyword>
<dbReference type="GO" id="GO:0004843">
    <property type="term" value="F:cysteine-type deubiquitinase activity"/>
    <property type="evidence" value="ECO:0007669"/>
    <property type="project" value="UniProtKB-EC"/>
</dbReference>
<comment type="similarity">
    <text evidence="4">Belongs to the peptidase C78 family. ZUFSP subfamily.</text>
</comment>
<dbReference type="PANTHER" id="PTHR48153">
    <property type="entry name" value="UFM1-SPECIFIC PROTEASE 2"/>
    <property type="match status" value="1"/>
</dbReference>
<keyword evidence="8" id="KW-0963">Cytoplasm</keyword>
<dbReference type="InterPro" id="IPR013087">
    <property type="entry name" value="Znf_C2H2_type"/>
</dbReference>
<keyword evidence="14" id="KW-0007">Acetylation</keyword>
<evidence type="ECO:0000313" key="21">
    <source>
        <dbReference type="Proteomes" id="UP000014500"/>
    </source>
</evidence>
<evidence type="ECO:0000256" key="4">
    <source>
        <dbReference type="ARBA" id="ARBA00010469"/>
    </source>
</evidence>
<keyword evidence="13" id="KW-0862">Zinc</keyword>
<keyword evidence="11" id="KW-0863">Zinc-finger</keyword>
<dbReference type="GO" id="GO:0005737">
    <property type="term" value="C:cytoplasm"/>
    <property type="evidence" value="ECO:0007669"/>
    <property type="project" value="UniProtKB-SubCell"/>
</dbReference>
<reference evidence="20" key="2">
    <citation type="submission" date="2015-02" db="UniProtKB">
        <authorList>
            <consortium name="EnsemblMetazoa"/>
        </authorList>
    </citation>
    <scope>IDENTIFICATION</scope>
</reference>
<evidence type="ECO:0000256" key="11">
    <source>
        <dbReference type="ARBA" id="ARBA00022771"/>
    </source>
</evidence>
<evidence type="ECO:0000256" key="13">
    <source>
        <dbReference type="ARBA" id="ARBA00022833"/>
    </source>
</evidence>
<evidence type="ECO:0000256" key="1">
    <source>
        <dbReference type="ARBA" id="ARBA00000707"/>
    </source>
</evidence>
<evidence type="ECO:0000256" key="16">
    <source>
        <dbReference type="ARBA" id="ARBA00029662"/>
    </source>
</evidence>
<evidence type="ECO:0000256" key="2">
    <source>
        <dbReference type="ARBA" id="ARBA00004123"/>
    </source>
</evidence>
<evidence type="ECO:0000256" key="15">
    <source>
        <dbReference type="ARBA" id="ARBA00023242"/>
    </source>
</evidence>
<dbReference type="GO" id="GO:0071567">
    <property type="term" value="F:deUFMylase activity"/>
    <property type="evidence" value="ECO:0007669"/>
    <property type="project" value="UniProtKB-ARBA"/>
</dbReference>
<dbReference type="Proteomes" id="UP000014500">
    <property type="component" value="Unassembled WGS sequence"/>
</dbReference>